<dbReference type="Gene3D" id="3.30.70.890">
    <property type="entry name" value="GHMP kinase, C-terminal domain"/>
    <property type="match status" value="1"/>
</dbReference>
<evidence type="ECO:0000313" key="11">
    <source>
        <dbReference type="Proteomes" id="UP000240811"/>
    </source>
</evidence>
<dbReference type="NCBIfam" id="TIGR01240">
    <property type="entry name" value="mevDPdecarb"/>
    <property type="match status" value="1"/>
</dbReference>
<dbReference type="SUPFAM" id="SSF54211">
    <property type="entry name" value="Ribosomal protein S5 domain 2-like"/>
    <property type="match status" value="1"/>
</dbReference>
<sequence length="344" mass="39302">MSQSLHSILHLYLGKNTPIMKKEGSAFVSSNIALCKYWGKRDNYLNLPINNSLSISLGHLGTYTHITAINSNEDHITLNGKVMSPDSIFFKRTIKFCNLFRQFEKVKFLIETSNNIPTKAGLASSASGFAALTLALFRLYSIPEKSEILSRVARLGSGSACRSFYQGFSEWIRGIEKNGIDSFAIQFNHDWHDLRIGLLKIIKTEKKVGSSEAMDLTRQNSPFFTEWTKQATKDLINIKQAIIDQDFVKFGEISENNALKMHATMIASNPTILYWQEKTITDMKRIWQAREESIPVYFTLDAGPNLKLLFTKNTEYLIKKKFPEIMIINPLDNYKWNTTKITNF</sequence>
<gene>
    <name evidence="10" type="primary">mvaD</name>
    <name evidence="10" type="ORF">C4617_05735</name>
</gene>
<dbReference type="InterPro" id="IPR041431">
    <property type="entry name" value="Mvd1_C"/>
</dbReference>
<evidence type="ECO:0000256" key="2">
    <source>
        <dbReference type="ARBA" id="ARBA00012296"/>
    </source>
</evidence>
<dbReference type="InterPro" id="IPR036554">
    <property type="entry name" value="GHMP_kinase_C_sf"/>
</dbReference>
<dbReference type="EMBL" id="PSQJ01000014">
    <property type="protein sequence ID" value="PTL86052.1"/>
    <property type="molecule type" value="Genomic_DNA"/>
</dbReference>
<dbReference type="Pfam" id="PF18376">
    <property type="entry name" value="MDD_C"/>
    <property type="match status" value="1"/>
</dbReference>
<dbReference type="InterPro" id="IPR029765">
    <property type="entry name" value="Mev_diP_decarb"/>
</dbReference>
<accession>A0A2T4VW92</accession>
<keyword evidence="7" id="KW-0456">Lyase</keyword>
<evidence type="ECO:0000256" key="6">
    <source>
        <dbReference type="ARBA" id="ARBA00023098"/>
    </source>
</evidence>
<dbReference type="InterPro" id="IPR005935">
    <property type="entry name" value="Mev_decarb"/>
</dbReference>
<keyword evidence="5" id="KW-0067">ATP-binding</keyword>
<dbReference type="EC" id="4.1.1.33" evidence="2"/>
<evidence type="ECO:0000256" key="3">
    <source>
        <dbReference type="ARBA" id="ARBA00022516"/>
    </source>
</evidence>
<reference evidence="11" key="1">
    <citation type="submission" date="2018-02" db="EMBL/GenBank/DDBJ databases">
        <title>Genome sequence of Candidatus Liberibacter europaeus.</title>
        <authorList>
            <person name="Frampton R.A."/>
            <person name="Thompson S.M."/>
            <person name="David C."/>
            <person name="Addison S.M."/>
            <person name="Smith G.R."/>
        </authorList>
    </citation>
    <scope>NUCLEOTIDE SEQUENCE [LARGE SCALE GENOMIC DNA]</scope>
</reference>
<dbReference type="Proteomes" id="UP000240811">
    <property type="component" value="Unassembled WGS sequence"/>
</dbReference>
<dbReference type="SUPFAM" id="SSF55060">
    <property type="entry name" value="GHMP Kinase, C-terminal domain"/>
    <property type="match status" value="1"/>
</dbReference>
<dbReference type="PANTHER" id="PTHR10977:SF3">
    <property type="entry name" value="DIPHOSPHOMEVALONATE DECARBOXYLASE"/>
    <property type="match status" value="1"/>
</dbReference>
<evidence type="ECO:0000259" key="8">
    <source>
        <dbReference type="Pfam" id="PF18376"/>
    </source>
</evidence>
<dbReference type="PIRSF" id="PIRSF015950">
    <property type="entry name" value="Mev_P_decrbx"/>
    <property type="match status" value="1"/>
</dbReference>
<dbReference type="AlphaFoldDB" id="A0A2T4VW92"/>
<keyword evidence="3" id="KW-0444">Lipid biosynthesis</keyword>
<keyword evidence="6" id="KW-0443">Lipid metabolism</keyword>
<dbReference type="Pfam" id="PF22700">
    <property type="entry name" value="MVD-like_N"/>
    <property type="match status" value="1"/>
</dbReference>
<dbReference type="InterPro" id="IPR014721">
    <property type="entry name" value="Ribsml_uS5_D2-typ_fold_subgr"/>
</dbReference>
<evidence type="ECO:0000256" key="4">
    <source>
        <dbReference type="ARBA" id="ARBA00022741"/>
    </source>
</evidence>
<evidence type="ECO:0000256" key="7">
    <source>
        <dbReference type="ARBA" id="ARBA00023239"/>
    </source>
</evidence>
<feature type="domain" description="Mvd1 C-terminal" evidence="8">
    <location>
        <begin position="203"/>
        <end position="314"/>
    </location>
</feature>
<evidence type="ECO:0000256" key="1">
    <source>
        <dbReference type="ARBA" id="ARBA00008831"/>
    </source>
</evidence>
<proteinExistence type="inferred from homology"/>
<feature type="domain" description="Diphosphomevalonate decarboxylase-like N-terminal" evidence="9">
    <location>
        <begin position="30"/>
        <end position="184"/>
    </location>
</feature>
<dbReference type="PANTHER" id="PTHR10977">
    <property type="entry name" value="DIPHOSPHOMEVALONATE DECARBOXYLASE"/>
    <property type="match status" value="1"/>
</dbReference>
<evidence type="ECO:0000313" key="10">
    <source>
        <dbReference type="EMBL" id="PTL86052.1"/>
    </source>
</evidence>
<dbReference type="GO" id="GO:0019287">
    <property type="term" value="P:isopentenyl diphosphate biosynthetic process, mevalonate pathway"/>
    <property type="evidence" value="ECO:0007669"/>
    <property type="project" value="InterPro"/>
</dbReference>
<name>A0A2T4VW92_9HYPH</name>
<protein>
    <recommendedName>
        <fullName evidence="2">diphosphomevalonate decarboxylase</fullName>
        <ecNumber evidence="2">4.1.1.33</ecNumber>
    </recommendedName>
</protein>
<dbReference type="GO" id="GO:0005829">
    <property type="term" value="C:cytosol"/>
    <property type="evidence" value="ECO:0007669"/>
    <property type="project" value="InterPro"/>
</dbReference>
<dbReference type="InterPro" id="IPR053859">
    <property type="entry name" value="MVD-like_N"/>
</dbReference>
<evidence type="ECO:0000259" key="9">
    <source>
        <dbReference type="Pfam" id="PF22700"/>
    </source>
</evidence>
<organism evidence="10 11">
    <name type="scientific">Candidatus Liberibacter europaeus</name>
    <dbReference type="NCBI Taxonomy" id="744859"/>
    <lineage>
        <taxon>Bacteria</taxon>
        <taxon>Pseudomonadati</taxon>
        <taxon>Pseudomonadota</taxon>
        <taxon>Alphaproteobacteria</taxon>
        <taxon>Hyphomicrobiales</taxon>
        <taxon>Rhizobiaceae</taxon>
        <taxon>Liberibacter</taxon>
    </lineage>
</organism>
<evidence type="ECO:0000256" key="5">
    <source>
        <dbReference type="ARBA" id="ARBA00022840"/>
    </source>
</evidence>
<dbReference type="Gene3D" id="3.30.230.10">
    <property type="match status" value="1"/>
</dbReference>
<comment type="similarity">
    <text evidence="1">Belongs to the diphosphomevalonate decarboxylase family.</text>
</comment>
<comment type="caution">
    <text evidence="10">The sequence shown here is derived from an EMBL/GenBank/DDBJ whole genome shotgun (WGS) entry which is preliminary data.</text>
</comment>
<dbReference type="InterPro" id="IPR020568">
    <property type="entry name" value="Ribosomal_Su5_D2-typ_SF"/>
</dbReference>
<keyword evidence="4" id="KW-0547">Nucleotide-binding</keyword>
<dbReference type="GO" id="GO:0005524">
    <property type="term" value="F:ATP binding"/>
    <property type="evidence" value="ECO:0007669"/>
    <property type="project" value="UniProtKB-KW"/>
</dbReference>
<dbReference type="GO" id="GO:0004163">
    <property type="term" value="F:diphosphomevalonate decarboxylase activity"/>
    <property type="evidence" value="ECO:0007669"/>
    <property type="project" value="UniProtKB-EC"/>
</dbReference>